<feature type="transmembrane region" description="Helical" evidence="2">
    <location>
        <begin position="12"/>
        <end position="36"/>
    </location>
</feature>
<reference evidence="6 7" key="1">
    <citation type="submission" date="2018-10" db="EMBL/GenBank/DDBJ databases">
        <title>Natrarchaeobius chitinivorans gen. nov., sp. nov., and Natrarchaeobius haloalkaliphilus sp. nov., alkaliphilic, chitin-utilizing haloarchaea from hypersaline alkaline lakes.</title>
        <authorList>
            <person name="Sorokin D.Y."/>
            <person name="Elcheninov A.G."/>
            <person name="Kostrikina N.A."/>
            <person name="Bale N.J."/>
            <person name="Sinninghe Damste J.S."/>
            <person name="Khijniak T.V."/>
            <person name="Kublanov I.V."/>
            <person name="Toshchakov S.V."/>
        </authorList>
    </citation>
    <scope>NUCLEOTIDE SEQUENCE [LARGE SCALE GENOMIC DNA]</scope>
    <source>
        <strain evidence="6 7">AArcht-Sl</strain>
    </source>
</reference>
<dbReference type="EMBL" id="REFY01000001">
    <property type="protein sequence ID" value="RQG93123.1"/>
    <property type="molecule type" value="Genomic_DNA"/>
</dbReference>
<protein>
    <recommendedName>
        <fullName evidence="8">Potassium transporter TrkA</fullName>
    </recommendedName>
</protein>
<evidence type="ECO:0000256" key="1">
    <source>
        <dbReference type="SAM" id="MobiDB-lite"/>
    </source>
</evidence>
<evidence type="ECO:0000259" key="4">
    <source>
        <dbReference type="Pfam" id="PF26502"/>
    </source>
</evidence>
<dbReference type="Pfam" id="PF26503">
    <property type="entry name" value="DUF8167_3rd"/>
    <property type="match status" value="1"/>
</dbReference>
<evidence type="ECO:0000256" key="2">
    <source>
        <dbReference type="SAM" id="Phobius"/>
    </source>
</evidence>
<keyword evidence="7" id="KW-1185">Reference proteome</keyword>
<keyword evidence="2" id="KW-0812">Transmembrane</keyword>
<dbReference type="Proteomes" id="UP000273828">
    <property type="component" value="Unassembled WGS sequence"/>
</dbReference>
<dbReference type="InterPro" id="IPR058480">
    <property type="entry name" value="DUF8167_N"/>
</dbReference>
<dbReference type="Pfam" id="PF26502">
    <property type="entry name" value="DUF8167_2nd"/>
    <property type="match status" value="1"/>
</dbReference>
<sequence>MIEVTTEIIVGVAFGLVVAIGPAIAVGTLGAAGAYLGRGLSRPESVAIALSLAVGNGYAIGVVGPQIIDVRTQTPRLLVATAIVALLAMYANSLGARIASELPIGSSFPLVRNRSLSPESLESVDASGQVTIQSTGDVRDIEGYPPLSPRVRHVLEQGSWRVPADLSLPELERRLEQRLRTTENLAAVSVSIDGTGRATIAAAPPASEVASRVPDGWRAVSVPALVPSGAVPGEEIVVYTRDGAVTGSLLETNDGDRIGRVNDGTIGGEKCVTVAVPIADAESVLRTDRCRLGVRPQRASETVEALALLERADCSIGRVTGGELTAILEDDHERADVWPIVADSSESREVDTERPRQWVVEPAIADLATDDDVFVVAESLTVDRIREGNESTASSASSISDREIESTIPPAEPEGNR</sequence>
<feature type="domain" description="DUF8167" evidence="3">
    <location>
        <begin position="7"/>
        <end position="103"/>
    </location>
</feature>
<name>A0A3N6LT05_9EURY</name>
<proteinExistence type="predicted"/>
<dbReference type="OrthoDB" id="157524at2157"/>
<evidence type="ECO:0000313" key="6">
    <source>
        <dbReference type="EMBL" id="RQG93123.1"/>
    </source>
</evidence>
<keyword evidence="2" id="KW-0472">Membrane</keyword>
<accession>A0A3N6LT05</accession>
<organism evidence="6 7">
    <name type="scientific">Natrarchaeobius halalkaliphilus</name>
    <dbReference type="NCBI Taxonomy" id="1679091"/>
    <lineage>
        <taxon>Archaea</taxon>
        <taxon>Methanobacteriati</taxon>
        <taxon>Methanobacteriota</taxon>
        <taxon>Stenosarchaea group</taxon>
        <taxon>Halobacteria</taxon>
        <taxon>Halobacteriales</taxon>
        <taxon>Natrialbaceae</taxon>
        <taxon>Natrarchaeobius</taxon>
    </lineage>
</organism>
<evidence type="ECO:0008006" key="8">
    <source>
        <dbReference type="Google" id="ProtNLM"/>
    </source>
</evidence>
<dbReference type="RefSeq" id="WP_124177009.1">
    <property type="nucleotide sequence ID" value="NZ_REFY01000001.1"/>
</dbReference>
<evidence type="ECO:0000313" key="7">
    <source>
        <dbReference type="Proteomes" id="UP000273828"/>
    </source>
</evidence>
<feature type="region of interest" description="Disordered" evidence="1">
    <location>
        <begin position="385"/>
        <end position="417"/>
    </location>
</feature>
<feature type="transmembrane region" description="Helical" evidence="2">
    <location>
        <begin position="48"/>
        <end position="68"/>
    </location>
</feature>
<comment type="caution">
    <text evidence="6">The sequence shown here is derived from an EMBL/GenBank/DDBJ whole genome shotgun (WGS) entry which is preliminary data.</text>
</comment>
<keyword evidence="2" id="KW-1133">Transmembrane helix</keyword>
<feature type="domain" description="DUF8167" evidence="5">
    <location>
        <begin position="218"/>
        <end position="298"/>
    </location>
</feature>
<gene>
    <name evidence="6" type="ORF">EA462_02660</name>
</gene>
<evidence type="ECO:0000259" key="5">
    <source>
        <dbReference type="Pfam" id="PF26503"/>
    </source>
</evidence>
<dbReference type="InterPro" id="IPR058603">
    <property type="entry name" value="DUF8167_2nd"/>
</dbReference>
<feature type="domain" description="DUF8167" evidence="4">
    <location>
        <begin position="130"/>
        <end position="204"/>
    </location>
</feature>
<dbReference type="AlphaFoldDB" id="A0A3N6LT05"/>
<feature type="compositionally biased region" description="Low complexity" evidence="1">
    <location>
        <begin position="390"/>
        <end position="399"/>
    </location>
</feature>
<dbReference type="Pfam" id="PF26501">
    <property type="entry name" value="DUF8167"/>
    <property type="match status" value="1"/>
</dbReference>
<dbReference type="InterPro" id="IPR058604">
    <property type="entry name" value="DUF8167_3rd"/>
</dbReference>
<feature type="transmembrane region" description="Helical" evidence="2">
    <location>
        <begin position="74"/>
        <end position="91"/>
    </location>
</feature>
<evidence type="ECO:0000259" key="3">
    <source>
        <dbReference type="Pfam" id="PF26501"/>
    </source>
</evidence>